<dbReference type="Pfam" id="PF05694">
    <property type="entry name" value="SBP56"/>
    <property type="match status" value="1"/>
</dbReference>
<comment type="similarity">
    <text evidence="1">Belongs to the selenium-binding protein family.</text>
</comment>
<evidence type="ECO:0000256" key="1">
    <source>
        <dbReference type="ARBA" id="ARBA00005606"/>
    </source>
</evidence>
<comment type="caution">
    <text evidence="3">The sequence shown here is derived from an EMBL/GenBank/DDBJ whole genome shotgun (WGS) entry which is preliminary data.</text>
</comment>
<dbReference type="GO" id="GO:0008430">
    <property type="term" value="F:selenium binding"/>
    <property type="evidence" value="ECO:0007669"/>
    <property type="project" value="InterPro"/>
</dbReference>
<dbReference type="VEuPathDB" id="AmoebaDB:NF0013290"/>
<dbReference type="SUPFAM" id="SSF75011">
    <property type="entry name" value="3-carboxy-cis,cis-mucoante lactonizing enzyme"/>
    <property type="match status" value="1"/>
</dbReference>
<dbReference type="Proteomes" id="UP000444721">
    <property type="component" value="Unassembled WGS sequence"/>
</dbReference>
<sequence length="533" mass="59285">MSTQPLTNSNSNSTDCSSCSCHKPTTESTSTSSLAAIVNTNTTGYSSPLDAFHHGPREKIVYVTAISTQPQDHPDAIITVDVDPQSKTYSQIIHILSMPYKGDELHHFGWNACSSCYGCCGAGETSDSDKRRFLFVPGVKSNRFYIIDTVTNPREPKIHQIIEPEQVEKVTSLAYPHTAHCLADGNVMVSMMGTKDGKGKGGFILIKDNGKGVFEVASQWSKDEESKMVYGYDFWYQPHHNIMVSSEWGAPEAFTKGFDPSQVETHYGHHIYLWNWKERTLYKRVNLGEDGLIPLEVRFLHNPKSDHGYVACALSSTVFHIYKNGSNQSSEVEWKVKKVISIPSVSVSGWALPSMPSLITDFVISLDDRYLYLSNWLHGDVRQYDISDPHEPKLVGQVFIGGSLREGSGVSIVEKSQQVESENGNLGVPKQLIQVPQVKGTVLQGSAQMFQLSLDGKRLYVTNSLFSDWDKQFYPGLIDSGSQLIQIDVDTEKGGLTVNQNFLVDFSKTNNGVKYLAHEIRYPGGDCTSDIWL</sequence>
<dbReference type="AlphaFoldDB" id="A0A6A5BZX8"/>
<name>A0A6A5BZX8_NAEFO</name>
<dbReference type="PANTHER" id="PTHR23300">
    <property type="entry name" value="METHANETHIOL OXIDASE"/>
    <property type="match status" value="1"/>
</dbReference>
<dbReference type="GeneID" id="68108255"/>
<dbReference type="VEuPathDB" id="AmoebaDB:NfTy_049790"/>
<evidence type="ECO:0008006" key="5">
    <source>
        <dbReference type="Google" id="ProtNLM"/>
    </source>
</evidence>
<evidence type="ECO:0000313" key="4">
    <source>
        <dbReference type="Proteomes" id="UP000444721"/>
    </source>
</evidence>
<dbReference type="InterPro" id="IPR008826">
    <property type="entry name" value="Se-bd"/>
</dbReference>
<gene>
    <name evidence="3" type="ORF">FDP41_001037</name>
</gene>
<dbReference type="PANTHER" id="PTHR23300:SF0">
    <property type="entry name" value="METHANETHIOL OXIDASE"/>
    <property type="match status" value="1"/>
</dbReference>
<evidence type="ECO:0000256" key="2">
    <source>
        <dbReference type="ARBA" id="ARBA00023266"/>
    </source>
</evidence>
<dbReference type="OrthoDB" id="10252446at2759"/>
<keyword evidence="4" id="KW-1185">Reference proteome</keyword>
<organism evidence="3 4">
    <name type="scientific">Naegleria fowleri</name>
    <name type="common">Brain eating amoeba</name>
    <dbReference type="NCBI Taxonomy" id="5763"/>
    <lineage>
        <taxon>Eukaryota</taxon>
        <taxon>Discoba</taxon>
        <taxon>Heterolobosea</taxon>
        <taxon>Tetramitia</taxon>
        <taxon>Eutetramitia</taxon>
        <taxon>Vahlkampfiidae</taxon>
        <taxon>Naegleria</taxon>
    </lineage>
</organism>
<dbReference type="OMA" id="AYDFWWH"/>
<proteinExistence type="inferred from homology"/>
<dbReference type="EMBL" id="VFQX01000022">
    <property type="protein sequence ID" value="KAF0979884.1"/>
    <property type="molecule type" value="Genomic_DNA"/>
</dbReference>
<dbReference type="RefSeq" id="XP_044564597.1">
    <property type="nucleotide sequence ID" value="XM_044700660.1"/>
</dbReference>
<dbReference type="VEuPathDB" id="AmoebaDB:NF0013280"/>
<dbReference type="VEuPathDB" id="AmoebaDB:FDP41_001037"/>
<reference evidence="3 4" key="1">
    <citation type="journal article" date="2019" name="Sci. Rep.">
        <title>Nanopore sequencing improves the draft genome of the human pathogenic amoeba Naegleria fowleri.</title>
        <authorList>
            <person name="Liechti N."/>
            <person name="Schurch N."/>
            <person name="Bruggmann R."/>
            <person name="Wittwer M."/>
        </authorList>
    </citation>
    <scope>NUCLEOTIDE SEQUENCE [LARGE SCALE GENOMIC DNA]</scope>
    <source>
        <strain evidence="3 4">ATCC 30894</strain>
    </source>
</reference>
<evidence type="ECO:0000313" key="3">
    <source>
        <dbReference type="EMBL" id="KAF0979884.1"/>
    </source>
</evidence>
<keyword evidence="2" id="KW-0711">Selenium</keyword>
<protein>
    <recommendedName>
        <fullName evidence="5">Methanethiol oxidase</fullName>
    </recommendedName>
</protein>
<accession>A0A6A5BZX8</accession>